<name>A0A3M7PEA7_BRAPC</name>
<organism evidence="1 2">
    <name type="scientific">Brachionus plicatilis</name>
    <name type="common">Marine rotifer</name>
    <name type="synonym">Brachionus muelleri</name>
    <dbReference type="NCBI Taxonomy" id="10195"/>
    <lineage>
        <taxon>Eukaryota</taxon>
        <taxon>Metazoa</taxon>
        <taxon>Spiralia</taxon>
        <taxon>Gnathifera</taxon>
        <taxon>Rotifera</taxon>
        <taxon>Eurotatoria</taxon>
        <taxon>Monogononta</taxon>
        <taxon>Pseudotrocha</taxon>
        <taxon>Ploima</taxon>
        <taxon>Brachionidae</taxon>
        <taxon>Brachionus</taxon>
    </lineage>
</organism>
<evidence type="ECO:0000313" key="1">
    <source>
        <dbReference type="EMBL" id="RMZ97353.1"/>
    </source>
</evidence>
<gene>
    <name evidence="1" type="ORF">BpHYR1_053534</name>
</gene>
<feature type="non-terminal residue" evidence="1">
    <location>
        <position position="1"/>
    </location>
</feature>
<proteinExistence type="predicted"/>
<protein>
    <submittedName>
        <fullName evidence="1">Uncharacterized protein</fullName>
    </submittedName>
</protein>
<keyword evidence="2" id="KW-1185">Reference proteome</keyword>
<reference evidence="1 2" key="1">
    <citation type="journal article" date="2018" name="Sci. Rep.">
        <title>Genomic signatures of local adaptation to the degree of environmental predictability in rotifers.</title>
        <authorList>
            <person name="Franch-Gras L."/>
            <person name="Hahn C."/>
            <person name="Garcia-Roger E.M."/>
            <person name="Carmona M.J."/>
            <person name="Serra M."/>
            <person name="Gomez A."/>
        </authorList>
    </citation>
    <scope>NUCLEOTIDE SEQUENCE [LARGE SCALE GENOMIC DNA]</scope>
    <source>
        <strain evidence="1">HYR1</strain>
    </source>
</reference>
<accession>A0A3M7PEA7</accession>
<comment type="caution">
    <text evidence="1">The sequence shown here is derived from an EMBL/GenBank/DDBJ whole genome shotgun (WGS) entry which is preliminary data.</text>
</comment>
<dbReference type="EMBL" id="REGN01011463">
    <property type="protein sequence ID" value="RMZ97353.1"/>
    <property type="molecule type" value="Genomic_DNA"/>
</dbReference>
<dbReference type="AlphaFoldDB" id="A0A3M7PEA7"/>
<evidence type="ECO:0000313" key="2">
    <source>
        <dbReference type="Proteomes" id="UP000276133"/>
    </source>
</evidence>
<sequence length="79" mass="8733">LFFTICEMGGVRSGMRHRISILLTRSKRVVVLDSFDSFVKFGGKETASMGQGRAGIDIGLMLQTSQSKYLVQVLILVHT</sequence>
<dbReference type="Proteomes" id="UP000276133">
    <property type="component" value="Unassembled WGS sequence"/>
</dbReference>